<comment type="caution">
    <text evidence="21">The sequence shown here is derived from an EMBL/GenBank/DDBJ whole genome shotgun (WGS) entry which is preliminary data.</text>
</comment>
<dbReference type="Proteomes" id="UP001159427">
    <property type="component" value="Unassembled WGS sequence"/>
</dbReference>
<dbReference type="CDD" id="cd22250">
    <property type="entry name" value="ROCK_SBD"/>
    <property type="match status" value="1"/>
</dbReference>
<keyword evidence="8 15" id="KW-0547">Nucleotide-binding</keyword>
<evidence type="ECO:0000256" key="1">
    <source>
        <dbReference type="ARBA" id="ARBA00001946"/>
    </source>
</evidence>
<evidence type="ECO:0000256" key="11">
    <source>
        <dbReference type="ARBA" id="ARBA00022842"/>
    </source>
</evidence>
<evidence type="ECO:0000256" key="15">
    <source>
        <dbReference type="PROSITE-ProRule" id="PRU10141"/>
    </source>
</evidence>
<evidence type="ECO:0000256" key="8">
    <source>
        <dbReference type="ARBA" id="ARBA00022741"/>
    </source>
</evidence>
<keyword evidence="9" id="KW-0418">Kinase</keyword>
<name>A0ABN8PTA0_9CNID</name>
<feature type="binding site" evidence="15">
    <location>
        <position position="101"/>
    </location>
    <ligand>
        <name>ATP</name>
        <dbReference type="ChEBI" id="CHEBI:30616"/>
    </ligand>
</feature>
<keyword evidence="13" id="KW-0206">Cytoskeleton</keyword>
<evidence type="ECO:0000256" key="6">
    <source>
        <dbReference type="ARBA" id="ARBA00022527"/>
    </source>
</evidence>
<evidence type="ECO:0000256" key="2">
    <source>
        <dbReference type="ARBA" id="ARBA00004245"/>
    </source>
</evidence>
<dbReference type="InterPro" id="IPR017441">
    <property type="entry name" value="Protein_kinase_ATP_BS"/>
</dbReference>
<sequence>MGERQRRENLERYVRDPRNELYIEGLLDGIQSLVCDCDFPALRRNKNVENFLQRYEKPSKVIESCRMNAGDFQVVKVIGRGAFGEVQLVRHKATKMVYAMKLLSKFEMIKRSDSAFFWEEREIMAHTTSPWIVKLHYAFQDAKNLYMVMDYMAGGDLVNLMSNYDIPEKWAKFYGAEVVLALDAIHGMGFIHRDVKPDNMLLDKHGHLKLADFGTCMRMDKDGMVRSDTAVGTPDYISPEVLKSQGGEGYYGRECDWWSVGVFLYELLIGDTPFYADSLVGTYGNIMDHKNSLKFPDDIEISKDAKHLICSFLTDRTQRIGQKGIEEIQRHRFFINDQWDWNSIREAIPPVVPELSSDDDTTHFDDIPEPDSGEEFFPTPKAFAGNHLPFVGFTYSETVRWNAASNKGCDGMVRMDGNQSGGGDESGPKLEAASRRIKELEEQVALEMQARDEVEHNYRTVSTKLEKVMKELDNELENKRTIESANRELERKAALFKHDLKEVQRRGEFETEAKRKLEAKVQELQSRLDAELDARDKISQTSHSVQSKITQLEKQVWDLTEELKKESDAHAKTKKSHSDLQKSYTVMERSYGDLQDKNRIISDQKLGLERELIKVQANLDAEMNMRNQANTAKADLESQNRLLKDDLEQLKARTASDARLQQKLQQDLINLEKAKANTEYELKSTKSKFEKTMNDYKQQITSFQTEKNRLSLTLEERTEQERAEQSKTLERLEQEIESRGKAEAAAAEAERQRSVLAVDLKDMHQKFERLQQEYNAVLDTKKSLNSRLEADNQKRTQLESEVKLNAQEIAALRTTEKQLAKQVEELMDERKQLEEACAKLKSASAVDDLQMKELQDQLEAETYFSTLYKTQVKELREENDEKGKQAQELSNEIRQLNEERESLSAQLELTLTKAHSEQLARSIAEEQYADLEKEKTMIELEVKELIARHKSDMSEKGAQITLQEDRNQQLTESLDQKIAEKNELNAKIKNMQEDLEKSKDISKEIDGATEKLKKQLAIEKTMKIQAVNKLAEIMNRKDLARDNSKKRKATSDDLRKKEKECRKLHQELGA</sequence>
<feature type="non-terminal residue" evidence="21">
    <location>
        <position position="1070"/>
    </location>
</feature>
<dbReference type="SUPFAM" id="SSF57997">
    <property type="entry name" value="Tropomyosin"/>
    <property type="match status" value="1"/>
</dbReference>
<evidence type="ECO:0000259" key="18">
    <source>
        <dbReference type="PROSITE" id="PS50011"/>
    </source>
</evidence>
<dbReference type="InterPro" id="IPR050839">
    <property type="entry name" value="Rho-assoc_Ser/Thr_Kinase"/>
</dbReference>
<dbReference type="CDD" id="cd05596">
    <property type="entry name" value="STKc_ROCK"/>
    <property type="match status" value="1"/>
</dbReference>
<evidence type="ECO:0000256" key="12">
    <source>
        <dbReference type="ARBA" id="ARBA00023054"/>
    </source>
</evidence>
<organism evidence="21 22">
    <name type="scientific">Porites evermanni</name>
    <dbReference type="NCBI Taxonomy" id="104178"/>
    <lineage>
        <taxon>Eukaryota</taxon>
        <taxon>Metazoa</taxon>
        <taxon>Cnidaria</taxon>
        <taxon>Anthozoa</taxon>
        <taxon>Hexacorallia</taxon>
        <taxon>Scleractinia</taxon>
        <taxon>Fungiina</taxon>
        <taxon>Poritidae</taxon>
        <taxon>Porites</taxon>
    </lineage>
</organism>
<evidence type="ECO:0000259" key="19">
    <source>
        <dbReference type="PROSITE" id="PS51285"/>
    </source>
</evidence>
<dbReference type="Gene3D" id="1.10.510.10">
    <property type="entry name" value="Transferase(Phosphotransferase) domain 1"/>
    <property type="match status" value="1"/>
</dbReference>
<dbReference type="InterPro" id="IPR000719">
    <property type="entry name" value="Prot_kinase_dom"/>
</dbReference>
<evidence type="ECO:0000256" key="16">
    <source>
        <dbReference type="SAM" id="Coils"/>
    </source>
</evidence>
<evidence type="ECO:0000313" key="21">
    <source>
        <dbReference type="EMBL" id="CAH3149006.1"/>
    </source>
</evidence>
<evidence type="ECO:0000256" key="5">
    <source>
        <dbReference type="ARBA" id="ARBA00022490"/>
    </source>
</evidence>
<feature type="domain" description="Protein kinase" evidence="18">
    <location>
        <begin position="72"/>
        <end position="334"/>
    </location>
</feature>
<keyword evidence="5" id="KW-0963">Cytoplasm</keyword>
<evidence type="ECO:0000259" key="20">
    <source>
        <dbReference type="PROSITE" id="PS51859"/>
    </source>
</evidence>
<accession>A0ABN8PTA0</accession>
<dbReference type="SMART" id="SM00133">
    <property type="entry name" value="S_TK_X"/>
    <property type="match status" value="1"/>
</dbReference>
<comment type="subcellular location">
    <subcellularLocation>
        <location evidence="2">Cytoplasm</location>
        <location evidence="2">Cytoskeleton</location>
    </subcellularLocation>
</comment>
<dbReference type="PROSITE" id="PS50011">
    <property type="entry name" value="PROTEIN_KINASE_DOM"/>
    <property type="match status" value="1"/>
</dbReference>
<feature type="region of interest" description="Disordered" evidence="17">
    <location>
        <begin position="1035"/>
        <end position="1070"/>
    </location>
</feature>
<evidence type="ECO:0000256" key="4">
    <source>
        <dbReference type="ARBA" id="ARBA00012513"/>
    </source>
</evidence>
<dbReference type="SUPFAM" id="SSF103652">
    <property type="entry name" value="G protein-binding domain"/>
    <property type="match status" value="1"/>
</dbReference>
<dbReference type="Pfam" id="PF08912">
    <property type="entry name" value="Rho_Binding"/>
    <property type="match status" value="1"/>
</dbReference>
<comment type="similarity">
    <text evidence="3">Belongs to the protein kinase superfamily. AGC Ser/Thr protein kinase family.</text>
</comment>
<gene>
    <name evidence="21" type="ORF">PEVE_00044786</name>
</gene>
<dbReference type="EC" id="2.7.11.1" evidence="4"/>
<keyword evidence="7" id="KW-0808">Transferase</keyword>
<evidence type="ECO:0000256" key="7">
    <source>
        <dbReference type="ARBA" id="ARBA00022679"/>
    </source>
</evidence>
<dbReference type="Gene3D" id="3.30.200.20">
    <property type="entry name" value="Phosphorylase Kinase, domain 1"/>
    <property type="match status" value="1"/>
</dbReference>
<dbReference type="Gene3D" id="1.20.5.340">
    <property type="match status" value="1"/>
</dbReference>
<feature type="coiled-coil region" evidence="16">
    <location>
        <begin position="619"/>
        <end position="843"/>
    </location>
</feature>
<dbReference type="PROSITE" id="PS00108">
    <property type="entry name" value="PROTEIN_KINASE_ST"/>
    <property type="match status" value="1"/>
</dbReference>
<evidence type="ECO:0000256" key="17">
    <source>
        <dbReference type="SAM" id="MobiDB-lite"/>
    </source>
</evidence>
<keyword evidence="22" id="KW-1185">Reference proteome</keyword>
<dbReference type="PANTHER" id="PTHR22988:SF73">
    <property type="entry name" value="RHO-ASSOCIATED PROTEIN KINASE"/>
    <property type="match status" value="1"/>
</dbReference>
<keyword evidence="11" id="KW-0460">Magnesium</keyword>
<dbReference type="InterPro" id="IPR008271">
    <property type="entry name" value="Ser/Thr_kinase_AS"/>
</dbReference>
<dbReference type="InterPro" id="IPR015008">
    <property type="entry name" value="ROCK_Rho-bd_dom"/>
</dbReference>
<dbReference type="InterPro" id="IPR000961">
    <property type="entry name" value="AGC-kinase_C"/>
</dbReference>
<feature type="domain" description="RhoBD" evidence="20">
    <location>
        <begin position="971"/>
        <end position="1039"/>
    </location>
</feature>
<comment type="cofactor">
    <cofactor evidence="1">
        <name>Mg(2+)</name>
        <dbReference type="ChEBI" id="CHEBI:18420"/>
    </cofactor>
</comment>
<dbReference type="Pfam" id="PF00069">
    <property type="entry name" value="Pkinase"/>
    <property type="match status" value="1"/>
</dbReference>
<evidence type="ECO:0000256" key="9">
    <source>
        <dbReference type="ARBA" id="ARBA00022777"/>
    </source>
</evidence>
<evidence type="ECO:0000256" key="13">
    <source>
        <dbReference type="ARBA" id="ARBA00023212"/>
    </source>
</evidence>
<dbReference type="PROSITE" id="PS51285">
    <property type="entry name" value="AGC_KINASE_CTER"/>
    <property type="match status" value="1"/>
</dbReference>
<evidence type="ECO:0000256" key="14">
    <source>
        <dbReference type="PROSITE-ProRule" id="PRU01206"/>
    </source>
</evidence>
<protein>
    <recommendedName>
        <fullName evidence="4">non-specific serine/threonine protein kinase</fullName>
        <ecNumber evidence="4">2.7.11.1</ecNumber>
    </recommendedName>
</protein>
<feature type="coiled-coil region" evidence="16">
    <location>
        <begin position="430"/>
        <end position="569"/>
    </location>
</feature>
<reference evidence="21 22" key="1">
    <citation type="submission" date="2022-05" db="EMBL/GenBank/DDBJ databases">
        <authorList>
            <consortium name="Genoscope - CEA"/>
            <person name="William W."/>
        </authorList>
    </citation>
    <scope>NUCLEOTIDE SEQUENCE [LARGE SCALE GENOMIC DNA]</scope>
</reference>
<dbReference type="PROSITE" id="PS00107">
    <property type="entry name" value="PROTEIN_KINASE_ATP"/>
    <property type="match status" value="1"/>
</dbReference>
<keyword evidence="6" id="KW-0723">Serine/threonine-protein kinase</keyword>
<dbReference type="InterPro" id="IPR011009">
    <property type="entry name" value="Kinase-like_dom_sf"/>
</dbReference>
<dbReference type="SMART" id="SM00220">
    <property type="entry name" value="S_TKc"/>
    <property type="match status" value="1"/>
</dbReference>
<keyword evidence="12 14" id="KW-0175">Coiled coil</keyword>
<evidence type="ECO:0000256" key="10">
    <source>
        <dbReference type="ARBA" id="ARBA00022840"/>
    </source>
</evidence>
<dbReference type="PANTHER" id="PTHR22988">
    <property type="entry name" value="MYOTONIC DYSTROPHY S/T KINASE-RELATED"/>
    <property type="match status" value="1"/>
</dbReference>
<dbReference type="PROSITE" id="PS51859">
    <property type="entry name" value="RHO_BD"/>
    <property type="match status" value="1"/>
</dbReference>
<dbReference type="EMBL" id="CALNXI010000962">
    <property type="protein sequence ID" value="CAH3149006.1"/>
    <property type="molecule type" value="Genomic_DNA"/>
</dbReference>
<keyword evidence="10 15" id="KW-0067">ATP-binding</keyword>
<feature type="domain" description="AGC-kinase C-terminal" evidence="19">
    <location>
        <begin position="337"/>
        <end position="405"/>
    </location>
</feature>
<evidence type="ECO:0000313" key="22">
    <source>
        <dbReference type="Proteomes" id="UP001159427"/>
    </source>
</evidence>
<evidence type="ECO:0000256" key="3">
    <source>
        <dbReference type="ARBA" id="ARBA00009903"/>
    </source>
</evidence>
<proteinExistence type="inferred from homology"/>
<dbReference type="SUPFAM" id="SSF56112">
    <property type="entry name" value="Protein kinase-like (PK-like)"/>
    <property type="match status" value="1"/>
</dbReference>
<dbReference type="Gene3D" id="1.20.5.730">
    <property type="entry name" value="Single helix bin"/>
    <property type="match status" value="1"/>
</dbReference>
<feature type="coiled-coil region" evidence="16">
    <location>
        <begin position="872"/>
        <end position="1001"/>
    </location>
</feature>